<dbReference type="EMBL" id="KN838578">
    <property type="protein sequence ID" value="KIK03657.1"/>
    <property type="molecule type" value="Genomic_DNA"/>
</dbReference>
<evidence type="ECO:0000313" key="2">
    <source>
        <dbReference type="Proteomes" id="UP000054477"/>
    </source>
</evidence>
<proteinExistence type="predicted"/>
<dbReference type="AlphaFoldDB" id="A0A0C9Y0W6"/>
<keyword evidence="2" id="KW-1185">Reference proteome</keyword>
<accession>A0A0C9Y0W6</accession>
<organism evidence="1 2">
    <name type="scientific">Laccaria amethystina LaAM-08-1</name>
    <dbReference type="NCBI Taxonomy" id="1095629"/>
    <lineage>
        <taxon>Eukaryota</taxon>
        <taxon>Fungi</taxon>
        <taxon>Dikarya</taxon>
        <taxon>Basidiomycota</taxon>
        <taxon>Agaricomycotina</taxon>
        <taxon>Agaricomycetes</taxon>
        <taxon>Agaricomycetidae</taxon>
        <taxon>Agaricales</taxon>
        <taxon>Agaricineae</taxon>
        <taxon>Hydnangiaceae</taxon>
        <taxon>Laccaria</taxon>
    </lineage>
</organism>
<sequence>MGGLYVTRRIDSHRIHCLPMGRYVFCDFVEFGIDGVRASPMNAVPPVHVRNPIFFRPLLSSVLPSLDLIPDGCGNPVVHFPNESIHYFLSLHTETPRKDTRVMKARFIRCSLGEANASQGTLTGTKICRSAEV</sequence>
<name>A0A0C9Y0W6_9AGAR</name>
<protein>
    <submittedName>
        <fullName evidence="1">Uncharacterized protein</fullName>
    </submittedName>
</protein>
<reference evidence="2" key="2">
    <citation type="submission" date="2015-01" db="EMBL/GenBank/DDBJ databases">
        <title>Evolutionary Origins and Diversification of the Mycorrhizal Mutualists.</title>
        <authorList>
            <consortium name="DOE Joint Genome Institute"/>
            <consortium name="Mycorrhizal Genomics Consortium"/>
            <person name="Kohler A."/>
            <person name="Kuo A."/>
            <person name="Nagy L.G."/>
            <person name="Floudas D."/>
            <person name="Copeland A."/>
            <person name="Barry K.W."/>
            <person name="Cichocki N."/>
            <person name="Veneault-Fourrey C."/>
            <person name="LaButti K."/>
            <person name="Lindquist E.A."/>
            <person name="Lipzen A."/>
            <person name="Lundell T."/>
            <person name="Morin E."/>
            <person name="Murat C."/>
            <person name="Riley R."/>
            <person name="Ohm R."/>
            <person name="Sun H."/>
            <person name="Tunlid A."/>
            <person name="Henrissat B."/>
            <person name="Grigoriev I.V."/>
            <person name="Hibbett D.S."/>
            <person name="Martin F."/>
        </authorList>
    </citation>
    <scope>NUCLEOTIDE SEQUENCE [LARGE SCALE GENOMIC DNA]</scope>
    <source>
        <strain evidence="2">LaAM-08-1</strain>
    </source>
</reference>
<gene>
    <name evidence="1" type="ORF">K443DRAFT_470264</name>
</gene>
<dbReference type="Proteomes" id="UP000054477">
    <property type="component" value="Unassembled WGS sequence"/>
</dbReference>
<reference evidence="1 2" key="1">
    <citation type="submission" date="2014-04" db="EMBL/GenBank/DDBJ databases">
        <authorList>
            <consortium name="DOE Joint Genome Institute"/>
            <person name="Kuo A."/>
            <person name="Kohler A."/>
            <person name="Nagy L.G."/>
            <person name="Floudas D."/>
            <person name="Copeland A."/>
            <person name="Barry K.W."/>
            <person name="Cichocki N."/>
            <person name="Veneault-Fourrey C."/>
            <person name="LaButti K."/>
            <person name="Lindquist E.A."/>
            <person name="Lipzen A."/>
            <person name="Lundell T."/>
            <person name="Morin E."/>
            <person name="Murat C."/>
            <person name="Sun H."/>
            <person name="Tunlid A."/>
            <person name="Henrissat B."/>
            <person name="Grigoriev I.V."/>
            <person name="Hibbett D.S."/>
            <person name="Martin F."/>
            <person name="Nordberg H.P."/>
            <person name="Cantor M.N."/>
            <person name="Hua S.X."/>
        </authorList>
    </citation>
    <scope>NUCLEOTIDE SEQUENCE [LARGE SCALE GENOMIC DNA]</scope>
    <source>
        <strain evidence="1 2">LaAM-08-1</strain>
    </source>
</reference>
<evidence type="ECO:0000313" key="1">
    <source>
        <dbReference type="EMBL" id="KIK03657.1"/>
    </source>
</evidence>
<dbReference type="HOGENOM" id="CLU_1907044_0_0_1"/>